<dbReference type="RefSeq" id="WP_168811430.1">
    <property type="nucleotide sequence ID" value="NZ_CP051205.1"/>
</dbReference>
<protein>
    <submittedName>
        <fullName evidence="1">Uncharacterized protein</fullName>
    </submittedName>
</protein>
<gene>
    <name evidence="1" type="ORF">HF329_33265</name>
</gene>
<name>A0AAE6ZPX8_9BACT</name>
<proteinExistence type="predicted"/>
<dbReference type="KEGG" id="coy:HF329_33265"/>
<evidence type="ECO:0000313" key="2">
    <source>
        <dbReference type="Proteomes" id="UP000502421"/>
    </source>
</evidence>
<sequence length="437" mass="50299">MSGANYLPSFLRIKIPTKLPLTNLVTLPGFEQGLYYHEYMHYLQDLTTTFGIIKIWQSYDRARQVIVDVLSRTGNVKIPLTGAAVDEQLDYWRFLIRQEGSFRVRPDWKISSLRDIANRYTIKSVLLTPDPLIQQIIPSTNTCHVDLVLSLANMPDETYRFGQNAVAEAMAYLAESKLYSLQKPEHYPYLVAKDLANFIYPHIGQSDELLFALCDTALMHPLPGWAFHSVLTAMNAKGFSGKTGEEVIDFGYEFFAINGWSIQWQCRKAEYSTQHILNQLFNHPYFANSLLWLQTIISRGQALRWANPYFFIELFRQQKRFSPEFFKVWDDLGGPLCINDDGIAFMKEPVNFQHLSDSIHPQHFLVTKQINDLLLKEVIPCSLESICKKMTSPLPVDVRCGHEPWLRAKDNDKCPFGAAWALYGFDKIPFEINGMTF</sequence>
<dbReference type="AlphaFoldDB" id="A0AAE6ZPX8"/>
<dbReference type="Proteomes" id="UP000502421">
    <property type="component" value="Chromosome"/>
</dbReference>
<dbReference type="EMBL" id="CP051205">
    <property type="protein sequence ID" value="QJB35920.1"/>
    <property type="molecule type" value="Genomic_DNA"/>
</dbReference>
<reference evidence="2" key="1">
    <citation type="submission" date="2020-04" db="EMBL/GenBank/DDBJ databases">
        <authorList>
            <person name="Kittiwongwattana C."/>
        </authorList>
    </citation>
    <scope>NUCLEOTIDE SEQUENCE [LARGE SCALE GENOMIC DNA]</scope>
    <source>
        <strain evidence="2">1310</strain>
    </source>
</reference>
<evidence type="ECO:0000313" key="1">
    <source>
        <dbReference type="EMBL" id="QJB35920.1"/>
    </source>
</evidence>
<accession>A0AAE6ZPX8</accession>
<organism evidence="1 2">
    <name type="scientific">Chitinophaga oryzae</name>
    <dbReference type="NCBI Taxonomy" id="2725414"/>
    <lineage>
        <taxon>Bacteria</taxon>
        <taxon>Pseudomonadati</taxon>
        <taxon>Bacteroidota</taxon>
        <taxon>Chitinophagia</taxon>
        <taxon>Chitinophagales</taxon>
        <taxon>Chitinophagaceae</taxon>
        <taxon>Chitinophaga</taxon>
    </lineage>
</organism>